<sequence>MEETINNYIIYLSISFNKGLIECIYSIKSKEEEFAAFASRFDSLAALNNNKFEDLVKYNLPISASDSDFKSILEQVLMLDGEFKSELKNADGI</sequence>
<dbReference type="Proteomes" id="UP000540519">
    <property type="component" value="Unassembled WGS sequence"/>
</dbReference>
<keyword evidence="2" id="KW-1185">Reference proteome</keyword>
<evidence type="ECO:0000313" key="2">
    <source>
        <dbReference type="Proteomes" id="UP000540519"/>
    </source>
</evidence>
<comment type="caution">
    <text evidence="1">The sequence shown here is derived from an EMBL/GenBank/DDBJ whole genome shotgun (WGS) entry which is preliminary data.</text>
</comment>
<organism evidence="1 2">
    <name type="scientific">Zobellia amurskyensis</name>
    <dbReference type="NCBI Taxonomy" id="248905"/>
    <lineage>
        <taxon>Bacteria</taxon>
        <taxon>Pseudomonadati</taxon>
        <taxon>Bacteroidota</taxon>
        <taxon>Flavobacteriia</taxon>
        <taxon>Flavobacteriales</taxon>
        <taxon>Flavobacteriaceae</taxon>
        <taxon>Zobellia</taxon>
    </lineage>
</organism>
<proteinExistence type="predicted"/>
<accession>A0A7X2ZU14</accession>
<gene>
    <name evidence="1" type="ORF">D9O36_11095</name>
</gene>
<name>A0A7X2ZU14_9FLAO</name>
<reference evidence="1 2" key="1">
    <citation type="journal article" date="2019" name="Mar. Drugs">
        <title>Comparative Genomics and CAZyme Genome Repertoires of Marine Zobellia amurskyensis KMM 3526(T) and Zobellia laminariae KMM 3676(T).</title>
        <authorList>
            <person name="Chernysheva N."/>
            <person name="Bystritskaya E."/>
            <person name="Stenkova A."/>
            <person name="Golovkin I."/>
            <person name="Nedashkovskaya O."/>
            <person name="Isaeva M."/>
        </authorList>
    </citation>
    <scope>NUCLEOTIDE SEQUENCE [LARGE SCALE GENOMIC DNA]</scope>
    <source>
        <strain evidence="1 2">KMM 3526</strain>
    </source>
</reference>
<dbReference type="EMBL" id="RCNR01000018">
    <property type="protein sequence ID" value="MUH36386.1"/>
    <property type="molecule type" value="Genomic_DNA"/>
</dbReference>
<evidence type="ECO:0000313" key="1">
    <source>
        <dbReference type="EMBL" id="MUH36386.1"/>
    </source>
</evidence>
<dbReference type="AlphaFoldDB" id="A0A7X2ZU14"/>
<protein>
    <submittedName>
        <fullName evidence="1">Uncharacterized protein</fullName>
    </submittedName>
</protein>